<keyword evidence="2" id="KW-1185">Reference proteome</keyword>
<reference evidence="3" key="1">
    <citation type="submission" date="2016-06" db="UniProtKB">
        <authorList>
            <consortium name="WormBaseParasite"/>
        </authorList>
    </citation>
    <scope>IDENTIFICATION</scope>
</reference>
<accession>A0A182EA12</accession>
<dbReference type="WBParaSite" id="nOo.2.0.1.t04878-RA">
    <property type="protein sequence ID" value="nOo.2.0.1.t04878-RA"/>
    <property type="gene ID" value="nOo.2.0.1.g04878"/>
</dbReference>
<proteinExistence type="predicted"/>
<evidence type="ECO:0000313" key="3">
    <source>
        <dbReference type="WBParaSite" id="nOo.2.0.1.t04878-RA"/>
    </source>
</evidence>
<organism evidence="3">
    <name type="scientific">Onchocerca ochengi</name>
    <name type="common">Filarial nematode worm</name>
    <dbReference type="NCBI Taxonomy" id="42157"/>
    <lineage>
        <taxon>Eukaryota</taxon>
        <taxon>Metazoa</taxon>
        <taxon>Ecdysozoa</taxon>
        <taxon>Nematoda</taxon>
        <taxon>Chromadorea</taxon>
        <taxon>Rhabditida</taxon>
        <taxon>Spirurina</taxon>
        <taxon>Spiruromorpha</taxon>
        <taxon>Filarioidea</taxon>
        <taxon>Onchocercidae</taxon>
        <taxon>Onchocerca</taxon>
    </lineage>
</organism>
<evidence type="ECO:0000313" key="1">
    <source>
        <dbReference type="EMBL" id="VDK75014.1"/>
    </source>
</evidence>
<protein>
    <submittedName>
        <fullName evidence="1 3">Uncharacterized protein</fullName>
    </submittedName>
</protein>
<evidence type="ECO:0000313" key="2">
    <source>
        <dbReference type="Proteomes" id="UP000271087"/>
    </source>
</evidence>
<dbReference type="AlphaFoldDB" id="A0A182EA12"/>
<gene>
    <name evidence="1" type="ORF">NOO_LOCUS4878</name>
</gene>
<reference evidence="1 2" key="2">
    <citation type="submission" date="2018-08" db="EMBL/GenBank/DDBJ databases">
        <authorList>
            <person name="Laetsch R D."/>
            <person name="Stevens L."/>
            <person name="Kumar S."/>
            <person name="Blaxter L. M."/>
        </authorList>
    </citation>
    <scope>NUCLEOTIDE SEQUENCE [LARGE SCALE GENOMIC DNA]</scope>
</reference>
<name>A0A182EA12_ONCOC</name>
<dbReference type="EMBL" id="UYRW01001189">
    <property type="protein sequence ID" value="VDK75014.1"/>
    <property type="molecule type" value="Genomic_DNA"/>
</dbReference>
<dbReference type="Proteomes" id="UP000271087">
    <property type="component" value="Unassembled WGS sequence"/>
</dbReference>
<sequence length="107" mass="11974">MSITFSAAMLNELNFSNHQKVLLSHSVMKSLFSALIEDTAFVPLLRKLLTFACQNNPQTMPCQSPAAQQNRKKVRCQHFQIDSFTSSGTNITSPSVLQILPLFRGLF</sequence>